<dbReference type="PANTHER" id="PTHR33463:SF220">
    <property type="entry name" value="NB-ARC DOMAIN-CONTAINING PROTEIN"/>
    <property type="match status" value="1"/>
</dbReference>
<dbReference type="SUPFAM" id="SSF52540">
    <property type="entry name" value="P-loop containing nucleoside triphosphate hydrolases"/>
    <property type="match status" value="1"/>
</dbReference>
<keyword evidence="4" id="KW-0547">Nucleotide-binding</keyword>
<keyword evidence="6" id="KW-0067">ATP-binding</keyword>
<evidence type="ECO:0000256" key="5">
    <source>
        <dbReference type="ARBA" id="ARBA00022821"/>
    </source>
</evidence>
<evidence type="ECO:0000313" key="10">
    <source>
        <dbReference type="EnsemblPlants" id="Bra026978.1-P"/>
    </source>
</evidence>
<dbReference type="GO" id="GO:0005524">
    <property type="term" value="F:ATP binding"/>
    <property type="evidence" value="ECO:0007669"/>
    <property type="project" value="UniProtKB-KW"/>
</dbReference>
<keyword evidence="3" id="KW-0677">Repeat</keyword>
<dbReference type="InterPro" id="IPR050905">
    <property type="entry name" value="Plant_NBS-LRR"/>
</dbReference>
<dbReference type="GO" id="GO:0006952">
    <property type="term" value="P:defense response"/>
    <property type="evidence" value="ECO:0007669"/>
    <property type="project" value="UniProtKB-KW"/>
</dbReference>
<dbReference type="Gene3D" id="3.80.10.10">
    <property type="entry name" value="Ribonuclease Inhibitor"/>
    <property type="match status" value="2"/>
</dbReference>
<dbReference type="EnsemblPlants" id="Bra026978.1">
    <property type="protein sequence ID" value="Bra026978.1-P"/>
    <property type="gene ID" value="Bra026978"/>
</dbReference>
<evidence type="ECO:0000256" key="4">
    <source>
        <dbReference type="ARBA" id="ARBA00022741"/>
    </source>
</evidence>
<evidence type="ECO:0000256" key="2">
    <source>
        <dbReference type="ARBA" id="ARBA00022614"/>
    </source>
</evidence>
<proteinExistence type="inferred from homology"/>
<dbReference type="eggNOG" id="KOG4658">
    <property type="taxonomic scope" value="Eukaryota"/>
</dbReference>
<evidence type="ECO:0000259" key="9">
    <source>
        <dbReference type="Pfam" id="PF23559"/>
    </source>
</evidence>
<evidence type="ECO:0000259" key="8">
    <source>
        <dbReference type="Pfam" id="PF23247"/>
    </source>
</evidence>
<dbReference type="AlphaFoldDB" id="M4EDW8"/>
<feature type="domain" description="Disease resistance protein winged helix" evidence="9">
    <location>
        <begin position="417"/>
        <end position="488"/>
    </location>
</feature>
<dbReference type="SUPFAM" id="SSF52058">
    <property type="entry name" value="L domain-like"/>
    <property type="match status" value="1"/>
</dbReference>
<dbReference type="Pfam" id="PF23559">
    <property type="entry name" value="WHD_DRP"/>
    <property type="match status" value="1"/>
</dbReference>
<reference evidence="10" key="3">
    <citation type="submission" date="2023-03" db="UniProtKB">
        <authorList>
            <consortium name="EnsemblPlants"/>
        </authorList>
    </citation>
    <scope>IDENTIFICATION</scope>
    <source>
        <strain evidence="10">cv. Chiifu-401-42</strain>
    </source>
</reference>
<keyword evidence="2" id="KW-0433">Leucine-rich repeat</keyword>
<dbReference type="FunFam" id="1.10.8.430:FF:000003">
    <property type="entry name" value="Probable disease resistance protein At5g66910"/>
    <property type="match status" value="1"/>
</dbReference>
<protein>
    <submittedName>
        <fullName evidence="10">Uncharacterized protein</fullName>
    </submittedName>
</protein>
<comment type="similarity">
    <text evidence="1">Belongs to the disease resistance NB-LRR family.</text>
</comment>
<dbReference type="InterPro" id="IPR027417">
    <property type="entry name" value="P-loop_NTPase"/>
</dbReference>
<dbReference type="Pfam" id="PF13855">
    <property type="entry name" value="LRR_8"/>
    <property type="match status" value="1"/>
</dbReference>
<dbReference type="Gene3D" id="1.10.10.10">
    <property type="entry name" value="Winged helix-like DNA-binding domain superfamily/Winged helix DNA-binding domain"/>
    <property type="match status" value="1"/>
</dbReference>
<dbReference type="FunFam" id="1.10.10.10:FF:000322">
    <property type="entry name" value="Probable disease resistance protein At1g63360"/>
    <property type="match status" value="1"/>
</dbReference>
<dbReference type="InterPro" id="IPR002182">
    <property type="entry name" value="NB-ARC"/>
</dbReference>
<dbReference type="Gramene" id="Bra026978.1">
    <property type="protein sequence ID" value="Bra026978.1-P"/>
    <property type="gene ID" value="Bra026978"/>
</dbReference>
<dbReference type="Gene3D" id="3.40.50.300">
    <property type="entry name" value="P-loop containing nucleotide triphosphate hydrolases"/>
    <property type="match status" value="1"/>
</dbReference>
<dbReference type="InterPro" id="IPR036388">
    <property type="entry name" value="WH-like_DNA-bd_sf"/>
</dbReference>
<dbReference type="Proteomes" id="UP000011750">
    <property type="component" value="Chromosome A09"/>
</dbReference>
<dbReference type="Pfam" id="PF00931">
    <property type="entry name" value="NB-ARC"/>
    <property type="match status" value="1"/>
</dbReference>
<dbReference type="PROSITE" id="PS51450">
    <property type="entry name" value="LRR"/>
    <property type="match status" value="1"/>
</dbReference>
<evidence type="ECO:0000256" key="1">
    <source>
        <dbReference type="ARBA" id="ARBA00008894"/>
    </source>
</evidence>
<accession>M4EDW8</accession>
<dbReference type="Pfam" id="PF23247">
    <property type="entry name" value="LRR_RPS2"/>
    <property type="match status" value="1"/>
</dbReference>
<dbReference type="InterPro" id="IPR001611">
    <property type="entry name" value="Leu-rich_rpt"/>
</dbReference>
<dbReference type="STRING" id="51351.M4EDW8"/>
<name>M4EDW8_BRACM</name>
<feature type="domain" description="Disease resistance protein At4g27190-like leucine-rich repeats" evidence="8">
    <location>
        <begin position="731"/>
        <end position="843"/>
    </location>
</feature>
<dbReference type="OMA" id="ITIGCAM"/>
<evidence type="ECO:0000259" key="7">
    <source>
        <dbReference type="Pfam" id="PF00931"/>
    </source>
</evidence>
<dbReference type="InterPro" id="IPR058922">
    <property type="entry name" value="WHD_DRP"/>
</dbReference>
<dbReference type="FunFam" id="3.40.50.300:FF:001091">
    <property type="entry name" value="Probable disease resistance protein At1g61300"/>
    <property type="match status" value="1"/>
</dbReference>
<dbReference type="InParanoid" id="M4EDW8"/>
<reference evidence="10 11" key="1">
    <citation type="journal article" date="2011" name="Nat. Genet.">
        <title>The genome of the mesopolyploid crop species Brassica rapa.</title>
        <authorList>
            <consortium name="Brassica rapa Genome Sequencing Project Consortium"/>
            <person name="Wang X."/>
            <person name="Wang H."/>
            <person name="Wang J."/>
            <person name="Sun R."/>
            <person name="Wu J."/>
            <person name="Liu S."/>
            <person name="Bai Y."/>
            <person name="Mun J.H."/>
            <person name="Bancroft I."/>
            <person name="Cheng F."/>
            <person name="Huang S."/>
            <person name="Li X."/>
            <person name="Hua W."/>
            <person name="Wang J."/>
            <person name="Wang X."/>
            <person name="Freeling M."/>
            <person name="Pires J.C."/>
            <person name="Paterson A.H."/>
            <person name="Chalhoub B."/>
            <person name="Wang B."/>
            <person name="Hayward A."/>
            <person name="Sharpe A.G."/>
            <person name="Park B.S."/>
            <person name="Weisshaar B."/>
            <person name="Liu B."/>
            <person name="Li B."/>
            <person name="Liu B."/>
            <person name="Tong C."/>
            <person name="Song C."/>
            <person name="Duran C."/>
            <person name="Peng C."/>
            <person name="Geng C."/>
            <person name="Koh C."/>
            <person name="Lin C."/>
            <person name="Edwards D."/>
            <person name="Mu D."/>
            <person name="Shen D."/>
            <person name="Soumpourou E."/>
            <person name="Li F."/>
            <person name="Fraser F."/>
            <person name="Conant G."/>
            <person name="Lassalle G."/>
            <person name="King G.J."/>
            <person name="Bonnema G."/>
            <person name="Tang H."/>
            <person name="Wang H."/>
            <person name="Belcram H."/>
            <person name="Zhou H."/>
            <person name="Hirakawa H."/>
            <person name="Abe H."/>
            <person name="Guo H."/>
            <person name="Wang H."/>
            <person name="Jin H."/>
            <person name="Parkin I.A."/>
            <person name="Batley J."/>
            <person name="Kim J.S."/>
            <person name="Just J."/>
            <person name="Li J."/>
            <person name="Xu J."/>
            <person name="Deng J."/>
            <person name="Kim J.A."/>
            <person name="Li J."/>
            <person name="Yu J."/>
            <person name="Meng J."/>
            <person name="Wang J."/>
            <person name="Min J."/>
            <person name="Poulain J."/>
            <person name="Wang J."/>
            <person name="Hatakeyama K."/>
            <person name="Wu K."/>
            <person name="Wang L."/>
            <person name="Fang L."/>
            <person name="Trick M."/>
            <person name="Links M.G."/>
            <person name="Zhao M."/>
            <person name="Jin M."/>
            <person name="Ramchiary N."/>
            <person name="Drou N."/>
            <person name="Berkman P.J."/>
            <person name="Cai Q."/>
            <person name="Huang Q."/>
            <person name="Li R."/>
            <person name="Tabata S."/>
            <person name="Cheng S."/>
            <person name="Zhang S."/>
            <person name="Zhang S."/>
            <person name="Huang S."/>
            <person name="Sato S."/>
            <person name="Sun S."/>
            <person name="Kwon S.J."/>
            <person name="Choi S.R."/>
            <person name="Lee T.H."/>
            <person name="Fan W."/>
            <person name="Zhao X."/>
            <person name="Tan X."/>
            <person name="Xu X."/>
            <person name="Wang Y."/>
            <person name="Qiu Y."/>
            <person name="Yin Y."/>
            <person name="Li Y."/>
            <person name="Du Y."/>
            <person name="Liao Y."/>
            <person name="Lim Y."/>
            <person name="Narusaka Y."/>
            <person name="Wang Y."/>
            <person name="Wang Z."/>
            <person name="Li Z."/>
            <person name="Wang Z."/>
            <person name="Xiong Z."/>
            <person name="Zhang Z."/>
        </authorList>
    </citation>
    <scope>NUCLEOTIDE SEQUENCE [LARGE SCALE GENOMIC DNA]</scope>
    <source>
        <strain evidence="10 11">cv. Chiifu-401-42</strain>
    </source>
</reference>
<organism evidence="10 11">
    <name type="scientific">Brassica campestris</name>
    <name type="common">Field mustard</name>
    <dbReference type="NCBI Taxonomy" id="3711"/>
    <lineage>
        <taxon>Eukaryota</taxon>
        <taxon>Viridiplantae</taxon>
        <taxon>Streptophyta</taxon>
        <taxon>Embryophyta</taxon>
        <taxon>Tracheophyta</taxon>
        <taxon>Spermatophyta</taxon>
        <taxon>Magnoliopsida</taxon>
        <taxon>eudicotyledons</taxon>
        <taxon>Gunneridae</taxon>
        <taxon>Pentapetalae</taxon>
        <taxon>rosids</taxon>
        <taxon>malvids</taxon>
        <taxon>Brassicales</taxon>
        <taxon>Brassicaceae</taxon>
        <taxon>Brassiceae</taxon>
        <taxon>Brassica</taxon>
    </lineage>
</organism>
<keyword evidence="11" id="KW-1185">Reference proteome</keyword>
<dbReference type="GO" id="GO:0043531">
    <property type="term" value="F:ADP binding"/>
    <property type="evidence" value="ECO:0007669"/>
    <property type="project" value="InterPro"/>
</dbReference>
<dbReference type="InterPro" id="IPR042197">
    <property type="entry name" value="Apaf_helical"/>
</dbReference>
<dbReference type="InterPro" id="IPR032675">
    <property type="entry name" value="LRR_dom_sf"/>
</dbReference>
<evidence type="ECO:0000313" key="11">
    <source>
        <dbReference type="Proteomes" id="UP000011750"/>
    </source>
</evidence>
<evidence type="ECO:0000256" key="3">
    <source>
        <dbReference type="ARBA" id="ARBA00022737"/>
    </source>
</evidence>
<sequence length="890" mass="101555">MGGCFSVSVSCDQVVNQVFQCLCLKGSYIHNLPQNLLTLQKAMGALKAKRDDVQRKVEREEFTGQRRRLDQVQVWLTSILTMQNQYNELLNTSELELERLCLCRLYSKNVKKSYLYGKRVTGMLEEVKSLSSQGVFIEVTDETPIAEGEELPIQPTIVGQQTMLEMVWNRLMEDRVGIVGLYGMGGVGKTTLLTQINNRFSERGHGFDVVIWVVVSQNATVHRIQGSIGEKLGLGGKEWDEKSEMKRAQDIHNVLRKKKFVLFLDDMWEKVNLSTIGVPYPSKVNGSKVAFTTRSRDVCGRMGVDDPIEVCCLDTDKAWDLFKKKVGENTLGSHQDIPELARKVAGKCRGLPLALNVIGETMASKRSVQEWRRAVDVLTSSATEFSGMEDKILPILKFSFDSLDGEMTKSCFLYCSLFPEDGLIDKERLIEYWIGEGFIDEKKGRERAMDQGYGILGTLVRACLLLVEEIRYAAEEYVKLHDVVREMAMWIASDLGKNKERCIVQARAGIREIPKVKNWKDVRRISLMANDIQIISESPDCPELTTLILRENRSLEEISDGFFQSMPKLLVLDLSDCILSGFRMDMCNLVSLRYLNLSHTSISELPFGLEQLKMLIHLNLESTKCLESLEGISGLSSLRTLKLLGCGVRLDMSLMKELQLLQHIEYVSVNISSSTLVGATLFDDPRMGRCIQRVWIDEKEPVKVLVLPSLDGLCELFIFSCEMLEEIKMEKTPWNKTVTSPCFSNLTQVIIAYCHGLKDLTWLLFAPNLAHLRVTDSVQLEDIISKEKAASVLENNIIPFQKLEKLVLYELPELKSIYWNALPFQRLRHLIIRGNRCPKLRKLPLNSESVFDVEKLVIRCFDREWMERVEWEDEATRLRFLPLCTTHMMF</sequence>
<dbReference type="PANTHER" id="PTHR33463">
    <property type="entry name" value="NB-ARC DOMAIN-CONTAINING PROTEIN-RELATED"/>
    <property type="match status" value="1"/>
</dbReference>
<keyword evidence="5" id="KW-0611">Plant defense</keyword>
<dbReference type="PRINTS" id="PR00364">
    <property type="entry name" value="DISEASERSIST"/>
</dbReference>
<reference evidence="10 11" key="2">
    <citation type="journal article" date="2018" name="Hortic Res">
        <title>Improved Brassica rapa reference genome by single-molecule sequencing and chromosome conformation capture technologies.</title>
        <authorList>
            <person name="Zhang L."/>
            <person name="Cai X."/>
            <person name="Wu J."/>
            <person name="Liu M."/>
            <person name="Grob S."/>
            <person name="Cheng F."/>
            <person name="Liang J."/>
            <person name="Cai C."/>
            <person name="Liu Z."/>
            <person name="Liu B."/>
            <person name="Wang F."/>
            <person name="Li S."/>
            <person name="Liu F."/>
            <person name="Li X."/>
            <person name="Cheng L."/>
            <person name="Yang W."/>
            <person name="Li M.H."/>
            <person name="Grossniklaus U."/>
            <person name="Zheng H."/>
            <person name="Wang X."/>
        </authorList>
    </citation>
    <scope>NUCLEOTIDE SEQUENCE [LARGE SCALE GENOMIC DNA]</scope>
    <source>
        <strain evidence="10 11">cv. Chiifu-401-42</strain>
    </source>
</reference>
<dbReference type="HOGENOM" id="CLU_000427_4_0_1"/>
<dbReference type="Gene3D" id="1.10.8.430">
    <property type="entry name" value="Helical domain of apoptotic protease-activating factors"/>
    <property type="match status" value="1"/>
</dbReference>
<dbReference type="InterPro" id="IPR057135">
    <property type="entry name" value="At4g27190-like_LRR"/>
</dbReference>
<feature type="domain" description="NB-ARC" evidence="7">
    <location>
        <begin position="160"/>
        <end position="331"/>
    </location>
</feature>
<evidence type="ECO:0000256" key="6">
    <source>
        <dbReference type="ARBA" id="ARBA00022840"/>
    </source>
</evidence>